<dbReference type="Pfam" id="PF00293">
    <property type="entry name" value="NUDIX"/>
    <property type="match status" value="1"/>
</dbReference>
<dbReference type="PROSITE" id="PS51462">
    <property type="entry name" value="NUDIX"/>
    <property type="match status" value="1"/>
</dbReference>
<dbReference type="SUPFAM" id="SSF55811">
    <property type="entry name" value="Nudix"/>
    <property type="match status" value="1"/>
</dbReference>
<dbReference type="NCBIfam" id="TIGR00696">
    <property type="entry name" value="wecG_tagA_cpsF"/>
    <property type="match status" value="1"/>
</dbReference>
<reference evidence="5 6" key="1">
    <citation type="journal article" date="2016" name="Nat. Commun.">
        <title>Thousands of microbial genomes shed light on interconnected biogeochemical processes in an aquifer system.</title>
        <authorList>
            <person name="Anantharaman K."/>
            <person name="Brown C.T."/>
            <person name="Hug L.A."/>
            <person name="Sharon I."/>
            <person name="Castelle C.J."/>
            <person name="Probst A.J."/>
            <person name="Thomas B.C."/>
            <person name="Singh A."/>
            <person name="Wilkins M.J."/>
            <person name="Karaoz U."/>
            <person name="Brodie E.L."/>
            <person name="Williams K.H."/>
            <person name="Hubbard S.S."/>
            <person name="Banfield J.F."/>
        </authorList>
    </citation>
    <scope>NUCLEOTIDE SEQUENCE [LARGE SCALE GENOMIC DNA]</scope>
</reference>
<dbReference type="InterPro" id="IPR000086">
    <property type="entry name" value="NUDIX_hydrolase_dom"/>
</dbReference>
<dbReference type="PANTHER" id="PTHR34136">
    <property type="match status" value="1"/>
</dbReference>
<evidence type="ECO:0000256" key="1">
    <source>
        <dbReference type="ARBA" id="ARBA00022676"/>
    </source>
</evidence>
<dbReference type="GO" id="GO:0016787">
    <property type="term" value="F:hydrolase activity"/>
    <property type="evidence" value="ECO:0007669"/>
    <property type="project" value="UniProtKB-KW"/>
</dbReference>
<evidence type="ECO:0000256" key="2">
    <source>
        <dbReference type="ARBA" id="ARBA00022679"/>
    </source>
</evidence>
<evidence type="ECO:0000256" key="3">
    <source>
        <dbReference type="ARBA" id="ARBA00022801"/>
    </source>
</evidence>
<organism evidence="5 6">
    <name type="scientific">Candidatus Uhrbacteria bacterium RIFCSPLOWO2_01_FULL_47_25</name>
    <dbReference type="NCBI Taxonomy" id="1802402"/>
    <lineage>
        <taxon>Bacteria</taxon>
        <taxon>Candidatus Uhriibacteriota</taxon>
    </lineage>
</organism>
<evidence type="ECO:0000313" key="5">
    <source>
        <dbReference type="EMBL" id="OGL83021.1"/>
    </source>
</evidence>
<dbReference type="CDD" id="cd06533">
    <property type="entry name" value="Glyco_transf_WecG_TagA"/>
    <property type="match status" value="1"/>
</dbReference>
<dbReference type="PANTHER" id="PTHR34136:SF1">
    <property type="entry name" value="UDP-N-ACETYL-D-MANNOSAMINURONIC ACID TRANSFERASE"/>
    <property type="match status" value="1"/>
</dbReference>
<gene>
    <name evidence="5" type="ORF">A2936_03675</name>
</gene>
<evidence type="ECO:0000313" key="6">
    <source>
        <dbReference type="Proteomes" id="UP000176846"/>
    </source>
</evidence>
<comment type="caution">
    <text evidence="5">The sequence shown here is derived from an EMBL/GenBank/DDBJ whole genome shotgun (WGS) entry which is preliminary data.</text>
</comment>
<dbReference type="InterPro" id="IPR004629">
    <property type="entry name" value="WecG_TagA_CpsF"/>
</dbReference>
<name>A0A1F7UXK7_9BACT</name>
<dbReference type="InterPro" id="IPR020084">
    <property type="entry name" value="NUDIX_hydrolase_CS"/>
</dbReference>
<dbReference type="Pfam" id="PF03808">
    <property type="entry name" value="Glyco_tran_WecG"/>
    <property type="match status" value="1"/>
</dbReference>
<keyword evidence="3" id="KW-0378">Hydrolase</keyword>
<dbReference type="InterPro" id="IPR015797">
    <property type="entry name" value="NUDIX_hydrolase-like_dom_sf"/>
</dbReference>
<evidence type="ECO:0000259" key="4">
    <source>
        <dbReference type="PROSITE" id="PS51462"/>
    </source>
</evidence>
<sequence>MRIYCFNIAVDNVSQDEALKLVQKFLNDGKQHYIVTPNPEMVVLASKDLTFRDALLRANLALVDGFGLILALRLAGYRLKERVTGSDFLNLIFAGVPKDTSFFFLGGENGVAKEAAKNVHAKYGINIVGTNEPPKGGVYSMKGEIFIINHPLHDRLIKHINKVKPDFLVVALGHGQQEKWLAKFLSYCPSVKVGIGVGGALDYLANRVVRAPWWMRRIGLEWSWRFVYTPSRWRRIFTATIVFLIKTVGWLLSMKFKYRPLTVGCIINKKGEILLVERAGVPNHWQFPQGGREPDETPSNAVLREMAEELNLTNLTIIGQSKPDVYKYRWQKIWSKNDSDTAKRKLYHGYAGQSVTVFYLKFDGKNDTVKVDQHELVDFRWVTPNKLLDFIHPVRRSLAKIIIKDLRRLGLITN</sequence>
<proteinExistence type="predicted"/>
<dbReference type="AlphaFoldDB" id="A0A1F7UXK7"/>
<dbReference type="EMBL" id="MGEK01000004">
    <property type="protein sequence ID" value="OGL83021.1"/>
    <property type="molecule type" value="Genomic_DNA"/>
</dbReference>
<dbReference type="Gene3D" id="3.90.79.10">
    <property type="entry name" value="Nucleoside Triphosphate Pyrophosphohydrolase"/>
    <property type="match status" value="1"/>
</dbReference>
<keyword evidence="1" id="KW-0328">Glycosyltransferase</keyword>
<keyword evidence="2" id="KW-0808">Transferase</keyword>
<dbReference type="Proteomes" id="UP000176846">
    <property type="component" value="Unassembled WGS sequence"/>
</dbReference>
<protein>
    <recommendedName>
        <fullName evidence="4">Nudix hydrolase domain-containing protein</fullName>
    </recommendedName>
</protein>
<dbReference type="PROSITE" id="PS00893">
    <property type="entry name" value="NUDIX_BOX"/>
    <property type="match status" value="1"/>
</dbReference>
<accession>A0A1F7UXK7</accession>
<feature type="domain" description="Nudix hydrolase" evidence="4">
    <location>
        <begin position="257"/>
        <end position="404"/>
    </location>
</feature>
<dbReference type="GO" id="GO:0016758">
    <property type="term" value="F:hexosyltransferase activity"/>
    <property type="evidence" value="ECO:0007669"/>
    <property type="project" value="TreeGrafter"/>
</dbReference>